<gene>
    <name evidence="1" type="ORF">GcC1_163014</name>
</gene>
<dbReference type="AlphaFoldDB" id="A0A420HTE3"/>
<sequence>MTSTSSDGNVQKDIQNLKQEKTEALVSYHGRAQELLRRSNGRDEENDENSPLSILERTILSIIIKTFIRGI</sequence>
<protein>
    <submittedName>
        <fullName evidence="1">Uncharacterized protein</fullName>
    </submittedName>
</protein>
<dbReference type="EMBL" id="MCBR01016338">
    <property type="protein sequence ID" value="RKF60700.1"/>
    <property type="molecule type" value="Genomic_DNA"/>
</dbReference>
<organism evidence="1 2">
    <name type="scientific">Golovinomyces cichoracearum</name>
    <dbReference type="NCBI Taxonomy" id="62708"/>
    <lineage>
        <taxon>Eukaryota</taxon>
        <taxon>Fungi</taxon>
        <taxon>Dikarya</taxon>
        <taxon>Ascomycota</taxon>
        <taxon>Pezizomycotina</taxon>
        <taxon>Leotiomycetes</taxon>
        <taxon>Erysiphales</taxon>
        <taxon>Erysiphaceae</taxon>
        <taxon>Golovinomyces</taxon>
    </lineage>
</organism>
<reference evidence="1 2" key="1">
    <citation type="journal article" date="2018" name="BMC Genomics">
        <title>Comparative genome analyses reveal sequence features reflecting distinct modes of host-adaptation between dicot and monocot powdery mildew.</title>
        <authorList>
            <person name="Wu Y."/>
            <person name="Ma X."/>
            <person name="Pan Z."/>
            <person name="Kale S.D."/>
            <person name="Song Y."/>
            <person name="King H."/>
            <person name="Zhang Q."/>
            <person name="Presley C."/>
            <person name="Deng X."/>
            <person name="Wei C.I."/>
            <person name="Xiao S."/>
        </authorList>
    </citation>
    <scope>NUCLEOTIDE SEQUENCE [LARGE SCALE GENOMIC DNA]</scope>
    <source>
        <strain evidence="1">UCSC1</strain>
    </source>
</reference>
<evidence type="ECO:0000313" key="1">
    <source>
        <dbReference type="EMBL" id="RKF60700.1"/>
    </source>
</evidence>
<dbReference type="Proteomes" id="UP000285405">
    <property type="component" value="Unassembled WGS sequence"/>
</dbReference>
<dbReference type="OrthoDB" id="10492941at2759"/>
<accession>A0A420HTE3</accession>
<comment type="caution">
    <text evidence="1">The sequence shown here is derived from an EMBL/GenBank/DDBJ whole genome shotgun (WGS) entry which is preliminary data.</text>
</comment>
<name>A0A420HTE3_9PEZI</name>
<proteinExistence type="predicted"/>
<evidence type="ECO:0000313" key="2">
    <source>
        <dbReference type="Proteomes" id="UP000285405"/>
    </source>
</evidence>